<sequence length="473" mass="52983">MFNKYGFQKITPRNGFDTNPNNAMQNNYAWSMAEMGEYLYVGTGRNILYNILLTIKNAGILGDFEIPKELTPEVVDNRAEIWRYNKALPHAGWEKVFKAPADFNIIQGFRYMIRYTDLNGQTALYVGGYCQGKVRTFRSTDGLSWLEIPNDNLNGTSTRAMVIHTNEKLYMSTVDEISQTLTALIYEYIPPTVHFPNGRWEQVTGDPSNPGFIQGKNPSGQVMMMASFKGHLYAATSNLVEGFELWRTEGTGPIINEWKLVIDKGAGDALNIIPLTLGAFKDYLYVGAIMFPLLAQQPMNLSAFKPFDLVRIDAQDHWQLVIGGKAKKPTNPTTGTRGKALSHKPSGLGNPFNLYCWQLEEYNGEFFLGTFDWSVLLKPLVPAIIPAILNLPGFLEELLRIILSVLLTVGDAIYPFNGFDLFKSKDGIHWAPITLNGLGNPHNYGARILFKTANGHLNLGTANPFDGCEVWFR</sequence>
<dbReference type="SUPFAM" id="SSF110296">
    <property type="entry name" value="Oligoxyloglucan reducing end-specific cellobiohydrolase"/>
    <property type="match status" value="1"/>
</dbReference>
<dbReference type="Proteomes" id="UP000430508">
    <property type="component" value="Chromosome"/>
</dbReference>
<protein>
    <submittedName>
        <fullName evidence="1">Uncharacterized protein</fullName>
    </submittedName>
</protein>
<gene>
    <name evidence="1" type="ORF">GQ588_03525</name>
</gene>
<name>A0A857DH19_9FIRM</name>
<accession>A0A857DH19</accession>
<evidence type="ECO:0000313" key="2">
    <source>
        <dbReference type="Proteomes" id="UP000430508"/>
    </source>
</evidence>
<reference evidence="1 2" key="1">
    <citation type="submission" date="2019-12" db="EMBL/GenBank/DDBJ databases">
        <title>Sequence classification of anaerobic respiratory reductive dehalogenases: First we see many, then we see few.</title>
        <authorList>
            <person name="Molenda O."/>
            <person name="Puentes Jacome L.A."/>
            <person name="Cao X."/>
            <person name="Nesbo C.L."/>
            <person name="Tang S."/>
            <person name="Morson N."/>
            <person name="Patron J."/>
            <person name="Lomheim L."/>
            <person name="Wishart D.S."/>
            <person name="Edwards E.A."/>
        </authorList>
    </citation>
    <scope>NUCLEOTIDE SEQUENCE [LARGE SCALE GENOMIC DNA]</scope>
    <source>
        <strain evidence="1 2">12DCA</strain>
    </source>
</reference>
<dbReference type="EMBL" id="CP046996">
    <property type="protein sequence ID" value="QGZ99781.1"/>
    <property type="molecule type" value="Genomic_DNA"/>
</dbReference>
<proteinExistence type="predicted"/>
<organism evidence="1 2">
    <name type="scientific">Dehalobacter restrictus</name>
    <dbReference type="NCBI Taxonomy" id="55583"/>
    <lineage>
        <taxon>Bacteria</taxon>
        <taxon>Bacillati</taxon>
        <taxon>Bacillota</taxon>
        <taxon>Clostridia</taxon>
        <taxon>Eubacteriales</taxon>
        <taxon>Desulfitobacteriaceae</taxon>
        <taxon>Dehalobacter</taxon>
    </lineage>
</organism>
<dbReference type="RefSeq" id="WP_025205235.1">
    <property type="nucleotide sequence ID" value="NZ_CP046996.1"/>
</dbReference>
<evidence type="ECO:0000313" key="1">
    <source>
        <dbReference type="EMBL" id="QGZ99781.1"/>
    </source>
</evidence>
<dbReference type="AlphaFoldDB" id="A0A857DH19"/>